<dbReference type="Gene3D" id="1.10.472.10">
    <property type="entry name" value="Cyclin-like"/>
    <property type="match status" value="1"/>
</dbReference>
<organism evidence="2 3">
    <name type="scientific">Ichthyophthirius multifiliis</name>
    <name type="common">White spot disease agent</name>
    <name type="synonym">Ich</name>
    <dbReference type="NCBI Taxonomy" id="5932"/>
    <lineage>
        <taxon>Eukaryota</taxon>
        <taxon>Sar</taxon>
        <taxon>Alveolata</taxon>
        <taxon>Ciliophora</taxon>
        <taxon>Intramacronucleata</taxon>
        <taxon>Oligohymenophorea</taxon>
        <taxon>Hymenostomatida</taxon>
        <taxon>Ophryoglenina</taxon>
        <taxon>Ichthyophthirius</taxon>
    </lineage>
</organism>
<dbReference type="InterPro" id="IPR004367">
    <property type="entry name" value="Cyclin_C-dom"/>
</dbReference>
<dbReference type="STRING" id="857967.G0R2H3"/>
<protein>
    <submittedName>
        <fullName evidence="2">N-terminal domain protein</fullName>
    </submittedName>
</protein>
<reference evidence="2 3" key="1">
    <citation type="submission" date="2011-07" db="EMBL/GenBank/DDBJ databases">
        <authorList>
            <person name="Coyne R."/>
            <person name="Brami D."/>
            <person name="Johnson J."/>
            <person name="Hostetler J."/>
            <person name="Hannick L."/>
            <person name="Clark T."/>
            <person name="Cassidy-Hanley D."/>
            <person name="Inman J."/>
        </authorList>
    </citation>
    <scope>NUCLEOTIDE SEQUENCE [LARGE SCALE GENOMIC DNA]</scope>
    <source>
        <strain evidence="2 3">G5</strain>
    </source>
</reference>
<dbReference type="GeneID" id="14904415"/>
<sequence length="197" mass="23720">MTYIQPESLACLLLVNMKKYILLELKFYKKEQLIVNQLKNKLEILKLKFQKHSILIYWVLLHTEICMQALNYFGYQDKMPNQEFQYAHKVCIYLSKMILYDYEFIKLIPYSLLAASVLYIVFKIVQEINNNFQAEQNIKQIINLLKIECKDLVNVSTRILNLAKNFEQFYPEYTNLKKFNGFQYKQNDKVQEKDQKN</sequence>
<dbReference type="InParanoid" id="G0R2H3"/>
<dbReference type="EMBL" id="GL984260">
    <property type="protein sequence ID" value="EGR28341.1"/>
    <property type="molecule type" value="Genomic_DNA"/>
</dbReference>
<gene>
    <name evidence="2" type="ORF">IMG5_178110</name>
</gene>
<keyword evidence="3" id="KW-1185">Reference proteome</keyword>
<dbReference type="Pfam" id="PF02984">
    <property type="entry name" value="Cyclin_C"/>
    <property type="match status" value="1"/>
</dbReference>
<proteinExistence type="predicted"/>
<name>G0R2H3_ICHMU</name>
<evidence type="ECO:0000259" key="1">
    <source>
        <dbReference type="Pfam" id="PF02984"/>
    </source>
</evidence>
<feature type="domain" description="Cyclin C-terminal" evidence="1">
    <location>
        <begin position="86"/>
        <end position="168"/>
    </location>
</feature>
<accession>G0R2H3</accession>
<dbReference type="AlphaFoldDB" id="G0R2H3"/>
<dbReference type="RefSeq" id="XP_004027686.1">
    <property type="nucleotide sequence ID" value="XM_004027637.1"/>
</dbReference>
<evidence type="ECO:0000313" key="2">
    <source>
        <dbReference type="EMBL" id="EGR28341.1"/>
    </source>
</evidence>
<dbReference type="Proteomes" id="UP000008983">
    <property type="component" value="Unassembled WGS sequence"/>
</dbReference>
<evidence type="ECO:0000313" key="3">
    <source>
        <dbReference type="Proteomes" id="UP000008983"/>
    </source>
</evidence>